<dbReference type="KEGG" id="pbs:Plabr_0193"/>
<dbReference type="RefSeq" id="WP_013626567.1">
    <property type="nucleotide sequence ID" value="NC_015174.1"/>
</dbReference>
<name>F0SNI9_RUBBR</name>
<organism evidence="1 2">
    <name type="scientific">Rubinisphaera brasiliensis (strain ATCC 49424 / DSM 5305 / JCM 21570 / IAM 15109 / NBRC 103401 / IFAM 1448)</name>
    <name type="common">Planctomyces brasiliensis</name>
    <dbReference type="NCBI Taxonomy" id="756272"/>
    <lineage>
        <taxon>Bacteria</taxon>
        <taxon>Pseudomonadati</taxon>
        <taxon>Planctomycetota</taxon>
        <taxon>Planctomycetia</taxon>
        <taxon>Planctomycetales</taxon>
        <taxon>Planctomycetaceae</taxon>
        <taxon>Rubinisphaera</taxon>
    </lineage>
</organism>
<evidence type="ECO:0000313" key="2">
    <source>
        <dbReference type="Proteomes" id="UP000006860"/>
    </source>
</evidence>
<proteinExistence type="predicted"/>
<dbReference type="EMBL" id="CP002546">
    <property type="protein sequence ID" value="ADY57823.1"/>
    <property type="molecule type" value="Genomic_DNA"/>
</dbReference>
<protein>
    <submittedName>
        <fullName evidence="1">Uncharacterized protein</fullName>
    </submittedName>
</protein>
<gene>
    <name evidence="1" type="ordered locus">Plabr_0193</name>
</gene>
<keyword evidence="2" id="KW-1185">Reference proteome</keyword>
<reference evidence="2" key="1">
    <citation type="submission" date="2011-02" db="EMBL/GenBank/DDBJ databases">
        <title>The complete genome of Planctomyces brasiliensis DSM 5305.</title>
        <authorList>
            <person name="Lucas S."/>
            <person name="Copeland A."/>
            <person name="Lapidus A."/>
            <person name="Bruce D."/>
            <person name="Goodwin L."/>
            <person name="Pitluck S."/>
            <person name="Kyrpides N."/>
            <person name="Mavromatis K."/>
            <person name="Pagani I."/>
            <person name="Ivanova N."/>
            <person name="Ovchinnikova G."/>
            <person name="Lu M."/>
            <person name="Detter J.C."/>
            <person name="Han C."/>
            <person name="Land M."/>
            <person name="Hauser L."/>
            <person name="Markowitz V."/>
            <person name="Cheng J.-F."/>
            <person name="Hugenholtz P."/>
            <person name="Woyke T."/>
            <person name="Wu D."/>
            <person name="Tindall B."/>
            <person name="Pomrenke H.G."/>
            <person name="Brambilla E."/>
            <person name="Klenk H.-P."/>
            <person name="Eisen J.A."/>
        </authorList>
    </citation>
    <scope>NUCLEOTIDE SEQUENCE [LARGE SCALE GENOMIC DNA]</scope>
    <source>
        <strain evidence="2">ATCC 49424 / DSM 5305 / JCM 21570 / NBRC 103401 / IFAM 1448</strain>
    </source>
</reference>
<dbReference type="AlphaFoldDB" id="F0SNI9"/>
<dbReference type="Proteomes" id="UP000006860">
    <property type="component" value="Chromosome"/>
</dbReference>
<dbReference type="STRING" id="756272.Plabr_0193"/>
<dbReference type="HOGENOM" id="CLU_2025016_0_0_0"/>
<evidence type="ECO:0000313" key="1">
    <source>
        <dbReference type="EMBL" id="ADY57823.1"/>
    </source>
</evidence>
<sequence>MRITRDQFQQSIIAQADDEDYEESGYVACVFGDLAMIGHYSHCSCFATFEALCGGGISDWFDEGEPSWDWSGSVDELKSMAERWADPAMPDREADESDYDYCHLVSMYKQVQEHFDAHEVNQ</sequence>
<accession>F0SNI9</accession>